<proteinExistence type="predicted"/>
<feature type="domain" description="PIN" evidence="1">
    <location>
        <begin position="10"/>
        <end position="126"/>
    </location>
</feature>
<organism evidence="2 3">
    <name type="scientific">Nitrospira tepida</name>
    <dbReference type="NCBI Taxonomy" id="2973512"/>
    <lineage>
        <taxon>Bacteria</taxon>
        <taxon>Pseudomonadati</taxon>
        <taxon>Nitrospirota</taxon>
        <taxon>Nitrospiria</taxon>
        <taxon>Nitrospirales</taxon>
        <taxon>Nitrospiraceae</taxon>
        <taxon>Nitrospira</taxon>
    </lineage>
</organism>
<evidence type="ECO:0000313" key="2">
    <source>
        <dbReference type="EMBL" id="CAI4030420.1"/>
    </source>
</evidence>
<sequence>MPSSTPKFAILDTSVYIENFRTGRFAFRILQSPFVVRCSAVVLHELLRGAQSKLERRFVMDLMNRCQIITPAEGHWFQAAETLSVMRKREHDDRSKVRDLAMDVLIALSARSIGAAVITCNKADFQAIHRHLSFHLVYWD</sequence>
<dbReference type="Gene3D" id="3.40.50.1010">
    <property type="entry name" value="5'-nuclease"/>
    <property type="match status" value="1"/>
</dbReference>
<dbReference type="AlphaFoldDB" id="A0AA86MWK6"/>
<evidence type="ECO:0000313" key="3">
    <source>
        <dbReference type="Proteomes" id="UP001179121"/>
    </source>
</evidence>
<accession>A0AA86MWK6</accession>
<dbReference type="Pfam" id="PF01850">
    <property type="entry name" value="PIN"/>
    <property type="match status" value="1"/>
</dbReference>
<protein>
    <submittedName>
        <fullName evidence="2">Type II toxin-antitoxin system VapC family toxin</fullName>
    </submittedName>
</protein>
<dbReference type="SUPFAM" id="SSF88723">
    <property type="entry name" value="PIN domain-like"/>
    <property type="match status" value="1"/>
</dbReference>
<gene>
    <name evidence="2" type="ORF">DNFV4_00848</name>
</gene>
<dbReference type="Proteomes" id="UP001179121">
    <property type="component" value="Chromosome"/>
</dbReference>
<keyword evidence="3" id="KW-1185">Reference proteome</keyword>
<reference evidence="2" key="1">
    <citation type="submission" date="2022-10" db="EMBL/GenBank/DDBJ databases">
        <authorList>
            <person name="Koch H."/>
        </authorList>
    </citation>
    <scope>NUCLEOTIDE SEQUENCE</scope>
    <source>
        <strain evidence="2">DNF</strain>
    </source>
</reference>
<evidence type="ECO:0000259" key="1">
    <source>
        <dbReference type="Pfam" id="PF01850"/>
    </source>
</evidence>
<dbReference type="EMBL" id="OX365700">
    <property type="protein sequence ID" value="CAI4030420.1"/>
    <property type="molecule type" value="Genomic_DNA"/>
</dbReference>
<dbReference type="InterPro" id="IPR029060">
    <property type="entry name" value="PIN-like_dom_sf"/>
</dbReference>
<name>A0AA86MWK6_9BACT</name>
<dbReference type="RefSeq" id="WP_370693545.1">
    <property type="nucleotide sequence ID" value="NZ_OX365700.1"/>
</dbReference>
<dbReference type="KEGG" id="nti:DNFV4_00848"/>
<dbReference type="InterPro" id="IPR002716">
    <property type="entry name" value="PIN_dom"/>
</dbReference>